<accession>A0A3B0CKG8</accession>
<dbReference type="GO" id="GO:0003887">
    <property type="term" value="F:DNA-directed DNA polymerase activity"/>
    <property type="evidence" value="ECO:0007669"/>
    <property type="project" value="InterPro"/>
</dbReference>
<dbReference type="InterPro" id="IPR006054">
    <property type="entry name" value="DnaQ"/>
</dbReference>
<name>A0A3B0CKG8_9BACL</name>
<dbReference type="EMBL" id="RBAH01000006">
    <property type="protein sequence ID" value="RKN85034.1"/>
    <property type="molecule type" value="Genomic_DNA"/>
</dbReference>
<dbReference type="Pfam" id="PF00929">
    <property type="entry name" value="RNase_T"/>
    <property type="match status" value="1"/>
</dbReference>
<dbReference type="GO" id="GO:0045004">
    <property type="term" value="P:DNA replication proofreading"/>
    <property type="evidence" value="ECO:0007669"/>
    <property type="project" value="TreeGrafter"/>
</dbReference>
<protein>
    <submittedName>
        <fullName evidence="5">3'-5' exonuclease</fullName>
    </submittedName>
</protein>
<reference evidence="5 6" key="1">
    <citation type="journal article" date="2007" name="Int. J. Syst. Evol. Microbiol.">
        <title>Paenibacillus ginsengarvi sp. nov., isolated from soil from ginseng cultivation.</title>
        <authorList>
            <person name="Yoon M.H."/>
            <person name="Ten L.N."/>
            <person name="Im W.T."/>
        </authorList>
    </citation>
    <scope>NUCLEOTIDE SEQUENCE [LARGE SCALE GENOMIC DNA]</scope>
    <source>
        <strain evidence="5 6">KCTC 13059</strain>
    </source>
</reference>
<dbReference type="InterPro" id="IPR013520">
    <property type="entry name" value="Ribonucl_H"/>
</dbReference>
<dbReference type="OrthoDB" id="9804290at2"/>
<keyword evidence="3 5" id="KW-0269">Exonuclease</keyword>
<dbReference type="SMART" id="SM00479">
    <property type="entry name" value="EXOIII"/>
    <property type="match status" value="1"/>
</dbReference>
<keyword evidence="6" id="KW-1185">Reference proteome</keyword>
<evidence type="ECO:0000313" key="6">
    <source>
        <dbReference type="Proteomes" id="UP000282311"/>
    </source>
</evidence>
<comment type="caution">
    <text evidence="5">The sequence shown here is derived from an EMBL/GenBank/DDBJ whole genome shotgun (WGS) entry which is preliminary data.</text>
</comment>
<feature type="domain" description="Exonuclease" evidence="4">
    <location>
        <begin position="56"/>
        <end position="225"/>
    </location>
</feature>
<dbReference type="CDD" id="cd06127">
    <property type="entry name" value="DEDDh"/>
    <property type="match status" value="1"/>
</dbReference>
<keyword evidence="1" id="KW-0540">Nuclease</keyword>
<dbReference type="PANTHER" id="PTHR30231:SF41">
    <property type="entry name" value="DNA POLYMERASE III SUBUNIT EPSILON"/>
    <property type="match status" value="1"/>
</dbReference>
<dbReference type="GO" id="GO:0008408">
    <property type="term" value="F:3'-5' exonuclease activity"/>
    <property type="evidence" value="ECO:0007669"/>
    <property type="project" value="TreeGrafter"/>
</dbReference>
<sequence>MSSMSKFWRLYKMGGITPAVTSMFNPQSAQQMAFIRSVMKEQRKNSMYDIPLQKLETVVFDLETTGFSPYNGDEIISVGAVAMVGDDVRESEIYYSLVKPEKTIPDTVVRLTGIGNEEAAGAPELIVVLKQFLEFVSHRVLVVHGSGHDKHFLNSALWKTSKVNLSHRFIDCLILAQRLEPKRGSYDLDTLLGDYGIEVNGRHHALSDAEMTAQLWRCLLGETIRRDVRTLGELYDFLSR</sequence>
<evidence type="ECO:0000256" key="2">
    <source>
        <dbReference type="ARBA" id="ARBA00022801"/>
    </source>
</evidence>
<gene>
    <name evidence="5" type="ORF">D7M11_10980</name>
</gene>
<dbReference type="NCBIfam" id="TIGR00573">
    <property type="entry name" value="dnaq"/>
    <property type="match status" value="1"/>
</dbReference>
<dbReference type="SUPFAM" id="SSF53098">
    <property type="entry name" value="Ribonuclease H-like"/>
    <property type="match status" value="1"/>
</dbReference>
<dbReference type="Gene3D" id="3.30.420.10">
    <property type="entry name" value="Ribonuclease H-like superfamily/Ribonuclease H"/>
    <property type="match status" value="1"/>
</dbReference>
<dbReference type="InterPro" id="IPR012337">
    <property type="entry name" value="RNaseH-like_sf"/>
</dbReference>
<dbReference type="NCBIfam" id="NF005836">
    <property type="entry name" value="PRK07740.1"/>
    <property type="match status" value="1"/>
</dbReference>
<dbReference type="PANTHER" id="PTHR30231">
    <property type="entry name" value="DNA POLYMERASE III SUBUNIT EPSILON"/>
    <property type="match status" value="1"/>
</dbReference>
<evidence type="ECO:0000256" key="3">
    <source>
        <dbReference type="ARBA" id="ARBA00022839"/>
    </source>
</evidence>
<proteinExistence type="predicted"/>
<dbReference type="InterPro" id="IPR036397">
    <property type="entry name" value="RNaseH_sf"/>
</dbReference>
<organism evidence="5 6">
    <name type="scientific">Paenibacillus ginsengarvi</name>
    <dbReference type="NCBI Taxonomy" id="400777"/>
    <lineage>
        <taxon>Bacteria</taxon>
        <taxon>Bacillati</taxon>
        <taxon>Bacillota</taxon>
        <taxon>Bacilli</taxon>
        <taxon>Bacillales</taxon>
        <taxon>Paenibacillaceae</taxon>
        <taxon>Paenibacillus</taxon>
    </lineage>
</organism>
<dbReference type="GO" id="GO:0005829">
    <property type="term" value="C:cytosol"/>
    <property type="evidence" value="ECO:0007669"/>
    <property type="project" value="TreeGrafter"/>
</dbReference>
<dbReference type="FunFam" id="3.30.420.10:FF:000045">
    <property type="entry name" value="3'-5' exonuclease DinG"/>
    <property type="match status" value="1"/>
</dbReference>
<keyword evidence="2" id="KW-0378">Hydrolase</keyword>
<evidence type="ECO:0000313" key="5">
    <source>
        <dbReference type="EMBL" id="RKN85034.1"/>
    </source>
</evidence>
<evidence type="ECO:0000259" key="4">
    <source>
        <dbReference type="SMART" id="SM00479"/>
    </source>
</evidence>
<dbReference type="GO" id="GO:0003677">
    <property type="term" value="F:DNA binding"/>
    <property type="evidence" value="ECO:0007669"/>
    <property type="project" value="InterPro"/>
</dbReference>
<dbReference type="Proteomes" id="UP000282311">
    <property type="component" value="Unassembled WGS sequence"/>
</dbReference>
<dbReference type="AlphaFoldDB" id="A0A3B0CKG8"/>
<evidence type="ECO:0000256" key="1">
    <source>
        <dbReference type="ARBA" id="ARBA00022722"/>
    </source>
</evidence>